<proteinExistence type="predicted"/>
<keyword evidence="2" id="KW-0238">DNA-binding</keyword>
<dbReference type="PANTHER" id="PTHR33154">
    <property type="entry name" value="TRANSCRIPTIONAL REGULATOR, ARSR FAMILY"/>
    <property type="match status" value="1"/>
</dbReference>
<dbReference type="Gene3D" id="1.10.10.10">
    <property type="entry name" value="Winged helix-like DNA-binding domain superfamily/Winged helix DNA-binding domain"/>
    <property type="match status" value="1"/>
</dbReference>
<evidence type="ECO:0000256" key="3">
    <source>
        <dbReference type="ARBA" id="ARBA00023163"/>
    </source>
</evidence>
<evidence type="ECO:0000259" key="5">
    <source>
        <dbReference type="SMART" id="SM00418"/>
    </source>
</evidence>
<evidence type="ECO:0000313" key="6">
    <source>
        <dbReference type="EMBL" id="SFF53804.1"/>
    </source>
</evidence>
<dbReference type="EMBL" id="FONR01000008">
    <property type="protein sequence ID" value="SFF53804.1"/>
    <property type="molecule type" value="Genomic_DNA"/>
</dbReference>
<dbReference type="GO" id="GO:0003677">
    <property type="term" value="F:DNA binding"/>
    <property type="evidence" value="ECO:0007669"/>
    <property type="project" value="UniProtKB-KW"/>
</dbReference>
<evidence type="ECO:0000256" key="4">
    <source>
        <dbReference type="SAM" id="MobiDB-lite"/>
    </source>
</evidence>
<gene>
    <name evidence="6" type="ORF">SAMN02787118_108112</name>
</gene>
<dbReference type="InterPro" id="IPR036390">
    <property type="entry name" value="WH_DNA-bd_sf"/>
</dbReference>
<evidence type="ECO:0000256" key="2">
    <source>
        <dbReference type="ARBA" id="ARBA00023125"/>
    </source>
</evidence>
<dbReference type="Proteomes" id="UP000181942">
    <property type="component" value="Unassembled WGS sequence"/>
</dbReference>
<organism evidence="6 7">
    <name type="scientific">Streptomyces mirabilis</name>
    <dbReference type="NCBI Taxonomy" id="68239"/>
    <lineage>
        <taxon>Bacteria</taxon>
        <taxon>Bacillati</taxon>
        <taxon>Actinomycetota</taxon>
        <taxon>Actinomycetes</taxon>
        <taxon>Kitasatosporales</taxon>
        <taxon>Streptomycetaceae</taxon>
        <taxon>Streptomyces</taxon>
    </lineage>
</organism>
<dbReference type="GO" id="GO:0003700">
    <property type="term" value="F:DNA-binding transcription factor activity"/>
    <property type="evidence" value="ECO:0007669"/>
    <property type="project" value="InterPro"/>
</dbReference>
<sequence>MVSNTHAERARSRTLTPATTSAGLAGEVLSELVERPGGEHAPLDEVTLRQGRVTGATTSKEVLAKKPLQPLLCNATFGCMEEPKDPQVRNLDARSLRGLAHPLRMRLLDALRFGGPATASQLAEKLGESSGATSYHLRQLAAHGFVEDAPERGKGRERWWKAVHRGLSFDDSLLRDTDPVVRGAADMYLHEVATTQTRDLSTWLGNRTQWPEEWSRVWDMSSETLRLTPELTRELIQKMHALVDTYRDLPAAEDDPAAEQVRIHTHAFPVTQDRTETHP</sequence>
<dbReference type="SMART" id="SM00418">
    <property type="entry name" value="HTH_ARSR"/>
    <property type="match status" value="1"/>
</dbReference>
<dbReference type="AlphaFoldDB" id="A0A1I2JGW0"/>
<dbReference type="InterPro" id="IPR051081">
    <property type="entry name" value="HTH_MetalResp_TranReg"/>
</dbReference>
<dbReference type="SUPFAM" id="SSF46785">
    <property type="entry name" value="Winged helix' DNA-binding domain"/>
    <property type="match status" value="1"/>
</dbReference>
<dbReference type="Pfam" id="PF12840">
    <property type="entry name" value="HTH_20"/>
    <property type="match status" value="1"/>
</dbReference>
<name>A0A1I2JGW0_9ACTN</name>
<dbReference type="InterPro" id="IPR036388">
    <property type="entry name" value="WH-like_DNA-bd_sf"/>
</dbReference>
<feature type="domain" description="HTH arsR-type" evidence="5">
    <location>
        <begin position="94"/>
        <end position="175"/>
    </location>
</feature>
<feature type="region of interest" description="Disordered" evidence="4">
    <location>
        <begin position="1"/>
        <end position="21"/>
    </location>
</feature>
<feature type="compositionally biased region" description="Basic and acidic residues" evidence="4">
    <location>
        <begin position="1"/>
        <end position="11"/>
    </location>
</feature>
<accession>A0A1I2JGW0</accession>
<dbReference type="InterPro" id="IPR011991">
    <property type="entry name" value="ArsR-like_HTH"/>
</dbReference>
<evidence type="ECO:0000256" key="1">
    <source>
        <dbReference type="ARBA" id="ARBA00023015"/>
    </source>
</evidence>
<dbReference type="CDD" id="cd00090">
    <property type="entry name" value="HTH_ARSR"/>
    <property type="match status" value="1"/>
</dbReference>
<dbReference type="PANTHER" id="PTHR33154:SF15">
    <property type="entry name" value="REGULATORY PROTEIN ARSR"/>
    <property type="match status" value="1"/>
</dbReference>
<evidence type="ECO:0000313" key="7">
    <source>
        <dbReference type="Proteomes" id="UP000181942"/>
    </source>
</evidence>
<keyword evidence="1" id="KW-0805">Transcription regulation</keyword>
<keyword evidence="3" id="KW-0804">Transcription</keyword>
<dbReference type="InterPro" id="IPR001845">
    <property type="entry name" value="HTH_ArsR_DNA-bd_dom"/>
</dbReference>
<protein>
    <submittedName>
        <fullName evidence="6">Helix-turn-helix domain-containing protein</fullName>
    </submittedName>
</protein>
<reference evidence="6 7" key="1">
    <citation type="submission" date="2016-10" db="EMBL/GenBank/DDBJ databases">
        <authorList>
            <person name="de Groot N.N."/>
        </authorList>
    </citation>
    <scope>NUCLEOTIDE SEQUENCE [LARGE SCALE GENOMIC DNA]</scope>
    <source>
        <strain evidence="6 7">OK461</strain>
    </source>
</reference>